<dbReference type="InterPro" id="IPR001387">
    <property type="entry name" value="Cro/C1-type_HTH"/>
</dbReference>
<name>A0ABW1TJE0_9LACO</name>
<dbReference type="RefSeq" id="WP_125689035.1">
    <property type="nucleotide sequence ID" value="NZ_JBHSSI010000068.1"/>
</dbReference>
<dbReference type="SUPFAM" id="SSF47413">
    <property type="entry name" value="lambda repressor-like DNA-binding domains"/>
    <property type="match status" value="1"/>
</dbReference>
<feature type="transmembrane region" description="Helical" evidence="2">
    <location>
        <begin position="83"/>
        <end position="103"/>
    </location>
</feature>
<reference evidence="5" key="1">
    <citation type="journal article" date="2019" name="Int. J. Syst. Evol. Microbiol.">
        <title>The Global Catalogue of Microorganisms (GCM) 10K type strain sequencing project: providing services to taxonomists for standard genome sequencing and annotation.</title>
        <authorList>
            <consortium name="The Broad Institute Genomics Platform"/>
            <consortium name="The Broad Institute Genome Sequencing Center for Infectious Disease"/>
            <person name="Wu L."/>
            <person name="Ma J."/>
        </authorList>
    </citation>
    <scope>NUCLEOTIDE SEQUENCE [LARGE SCALE GENOMIC DNA]</scope>
    <source>
        <strain evidence="5">CCM 8908</strain>
    </source>
</reference>
<dbReference type="PROSITE" id="PS50943">
    <property type="entry name" value="HTH_CROC1"/>
    <property type="match status" value="1"/>
</dbReference>
<dbReference type="SMART" id="SM00530">
    <property type="entry name" value="HTH_XRE"/>
    <property type="match status" value="1"/>
</dbReference>
<proteinExistence type="predicted"/>
<evidence type="ECO:0000256" key="2">
    <source>
        <dbReference type="SAM" id="Phobius"/>
    </source>
</evidence>
<evidence type="ECO:0000259" key="3">
    <source>
        <dbReference type="PROSITE" id="PS50943"/>
    </source>
</evidence>
<dbReference type="InterPro" id="IPR010982">
    <property type="entry name" value="Lambda_DNA-bd_dom_sf"/>
</dbReference>
<dbReference type="EMBL" id="JBHSSI010000068">
    <property type="protein sequence ID" value="MFC6261525.1"/>
    <property type="molecule type" value="Genomic_DNA"/>
</dbReference>
<keyword evidence="2" id="KW-0812">Transmembrane</keyword>
<dbReference type="Gene3D" id="1.10.260.40">
    <property type="entry name" value="lambda repressor-like DNA-binding domains"/>
    <property type="match status" value="1"/>
</dbReference>
<feature type="domain" description="HTH cro/C1-type" evidence="3">
    <location>
        <begin position="7"/>
        <end position="61"/>
    </location>
</feature>
<keyword evidence="2" id="KW-1133">Transmembrane helix</keyword>
<keyword evidence="1" id="KW-0238">DNA-binding</keyword>
<keyword evidence="5" id="KW-1185">Reference proteome</keyword>
<feature type="transmembrane region" description="Helical" evidence="2">
    <location>
        <begin position="147"/>
        <end position="166"/>
    </location>
</feature>
<dbReference type="CDD" id="cd00093">
    <property type="entry name" value="HTH_XRE"/>
    <property type="match status" value="1"/>
</dbReference>
<evidence type="ECO:0000313" key="5">
    <source>
        <dbReference type="Proteomes" id="UP001596283"/>
    </source>
</evidence>
<evidence type="ECO:0000313" key="4">
    <source>
        <dbReference type="EMBL" id="MFC6261525.1"/>
    </source>
</evidence>
<protein>
    <submittedName>
        <fullName evidence="4">Helix-turn-helix domain-containing protein</fullName>
    </submittedName>
</protein>
<feature type="transmembrane region" description="Helical" evidence="2">
    <location>
        <begin position="109"/>
        <end position="126"/>
    </location>
</feature>
<organism evidence="4 5">
    <name type="scientific">Levilactobacillus fujinensis</name>
    <dbReference type="NCBI Taxonomy" id="2486024"/>
    <lineage>
        <taxon>Bacteria</taxon>
        <taxon>Bacillati</taxon>
        <taxon>Bacillota</taxon>
        <taxon>Bacilli</taxon>
        <taxon>Lactobacillales</taxon>
        <taxon>Lactobacillaceae</taxon>
        <taxon>Levilactobacillus</taxon>
    </lineage>
</organism>
<evidence type="ECO:0000256" key="1">
    <source>
        <dbReference type="ARBA" id="ARBA00023125"/>
    </source>
</evidence>
<keyword evidence="2" id="KW-0472">Membrane</keyword>
<accession>A0ABW1TJE0</accession>
<dbReference type="Pfam" id="PF01381">
    <property type="entry name" value="HTH_3"/>
    <property type="match status" value="1"/>
</dbReference>
<dbReference type="Proteomes" id="UP001596283">
    <property type="component" value="Unassembled WGS sequence"/>
</dbReference>
<dbReference type="PANTHER" id="PTHR46558">
    <property type="entry name" value="TRACRIPTIONAL REGULATORY PROTEIN-RELATED-RELATED"/>
    <property type="match status" value="1"/>
</dbReference>
<sequence>MTFGEKLQQARRDHQLTQSDVAKHVAVSRQTISSWETGKSYPDIDSLVTLSNLYGLSLDVLIKEDTGMLDYLRKPEILKRLRPIHQAMLVLNELFIVILLFFIPNQLGAWVLIAAFLANGCGFLYLQKFEEQLSPLPVAEQRWRNGWLPGILNILISTGALIITYWRPITSTAVTNNLGVLVMISWLTLLGLWSAHAIQRLKDRENATAKQKYY</sequence>
<dbReference type="PANTHER" id="PTHR46558:SF13">
    <property type="entry name" value="HTH-TYPE TRANSCRIPTIONAL REGULATOR IMMR"/>
    <property type="match status" value="1"/>
</dbReference>
<comment type="caution">
    <text evidence="4">The sequence shown here is derived from an EMBL/GenBank/DDBJ whole genome shotgun (WGS) entry which is preliminary data.</text>
</comment>
<feature type="transmembrane region" description="Helical" evidence="2">
    <location>
        <begin position="178"/>
        <end position="198"/>
    </location>
</feature>
<gene>
    <name evidence="4" type="ORF">ACFP1C_11270</name>
</gene>